<keyword evidence="4 6" id="KW-0720">Serine protease</keyword>
<dbReference type="InterPro" id="IPR051543">
    <property type="entry name" value="Serine_Peptidase_S9A"/>
</dbReference>
<dbReference type="PANTHER" id="PTHR11757:SF19">
    <property type="entry name" value="PROLYL ENDOPEPTIDASE-LIKE"/>
    <property type="match status" value="1"/>
</dbReference>
<organism evidence="9 10">
    <name type="scientific">Synchytrium microbalum</name>
    <dbReference type="NCBI Taxonomy" id="1806994"/>
    <lineage>
        <taxon>Eukaryota</taxon>
        <taxon>Fungi</taxon>
        <taxon>Fungi incertae sedis</taxon>
        <taxon>Chytridiomycota</taxon>
        <taxon>Chytridiomycota incertae sedis</taxon>
        <taxon>Chytridiomycetes</taxon>
        <taxon>Synchytriales</taxon>
        <taxon>Synchytriaceae</taxon>
        <taxon>Synchytrium</taxon>
    </lineage>
</organism>
<dbReference type="OrthoDB" id="248387at2759"/>
<evidence type="ECO:0000256" key="1">
    <source>
        <dbReference type="ARBA" id="ARBA00005228"/>
    </source>
</evidence>
<evidence type="ECO:0000313" key="9">
    <source>
        <dbReference type="EMBL" id="TPX36956.1"/>
    </source>
</evidence>
<dbReference type="AlphaFoldDB" id="A0A507CG34"/>
<dbReference type="Pfam" id="PF00326">
    <property type="entry name" value="Peptidase_S9"/>
    <property type="match status" value="1"/>
</dbReference>
<reference evidence="9 10" key="1">
    <citation type="journal article" date="2019" name="Sci. Rep.">
        <title>Comparative genomics of chytrid fungi reveal insights into the obligate biotrophic and pathogenic lifestyle of Synchytrium endobioticum.</title>
        <authorList>
            <person name="van de Vossenberg B.T.L.H."/>
            <person name="Warris S."/>
            <person name="Nguyen H.D.T."/>
            <person name="van Gent-Pelzer M.P.E."/>
            <person name="Joly D.L."/>
            <person name="van de Geest H.C."/>
            <person name="Bonants P.J.M."/>
            <person name="Smith D.S."/>
            <person name="Levesque C.A."/>
            <person name="van der Lee T.A.J."/>
        </authorList>
    </citation>
    <scope>NUCLEOTIDE SEQUENCE [LARGE SCALE GENOMIC DNA]</scope>
    <source>
        <strain evidence="9 10">JEL517</strain>
    </source>
</reference>
<sequence>MSSKVMPPVARKEPYIHTYHGKALPVDNYHWMKDMNKEKKPEIIEHLNLENKYFDVATREPLKPLSDMVYNEFLSRIQEDDDTVPVHKNGYYYYSRTEKGKQYRLQCRKRASLEAPEEVYLDLNLMKFDYVTLGGLAQSLDNSMLAYALDTAGDEVHTVHFKNLATGHIYEADAIGNSSGDVEWANDNKTLYYTTLDSIHRSFAVYKHVLGTPTVDDVKLYEETDEKFSVYLRKSMSERFMFITSSSSLTSQTWVLDLNDANPVMKEFIPREFKHKYKVDHHNDRFLILTNAGLKCLNYKLVSCPLDATSVENWVDVLPYDPFKYLTSVIPFADHLVITERSEALTRIRVLETNASGRFDSTSPQHYIGVTDALFTMQADSGVQEFHSSKLRFSFSTPINPPQSLEYDMKTREKKLLKQTPCPNFDPSLYETKRLWAPIPPEYQVAAPYDTPVIDKIPISVIFRKDKFKQDGSSPGFLYGYGSYGICIDPDFNQKIFSYVDRGVVYCIAHIRGGGECGRAWYEVGKFLNKKNTFTDFVLAADYIVKEKITTHENMAIEGRSAGGLLMGAVLNLKPDISKVALAGVPFVDVINTMMDPSIPLTVNEYEEWGDPNDIEYFNYMLSYSPYDNVPAGAQFPHLLVKAGLNDPRVAYWEPAKWVAKLRDMKMNGDHEIMFDCKMGAGHFGSSGRYAAFLEYSSEYAFVLKHLIPTALDDAVAKQKAQL</sequence>
<accession>A0A507CG34</accession>
<dbReference type="GeneID" id="42002175"/>
<dbReference type="Gene3D" id="3.40.50.1820">
    <property type="entry name" value="alpha/beta hydrolase"/>
    <property type="match status" value="1"/>
</dbReference>
<keyword evidence="3 6" id="KW-0378">Hydrolase</keyword>
<dbReference type="SUPFAM" id="SSF53474">
    <property type="entry name" value="alpha/beta-Hydrolases"/>
    <property type="match status" value="1"/>
</dbReference>
<dbReference type="InterPro" id="IPR001375">
    <property type="entry name" value="Peptidase_S9_cat"/>
</dbReference>
<dbReference type="InterPro" id="IPR002470">
    <property type="entry name" value="Peptidase_S9A"/>
</dbReference>
<dbReference type="SUPFAM" id="SSF50993">
    <property type="entry name" value="Peptidase/esterase 'gauge' domain"/>
    <property type="match status" value="1"/>
</dbReference>
<dbReference type="InterPro" id="IPR002471">
    <property type="entry name" value="Pept_S9_AS"/>
</dbReference>
<proteinExistence type="inferred from homology"/>
<dbReference type="InterPro" id="IPR029058">
    <property type="entry name" value="AB_hydrolase_fold"/>
</dbReference>
<evidence type="ECO:0000256" key="3">
    <source>
        <dbReference type="ARBA" id="ARBA00022801"/>
    </source>
</evidence>
<evidence type="ECO:0000259" key="8">
    <source>
        <dbReference type="Pfam" id="PF02897"/>
    </source>
</evidence>
<name>A0A507CG34_9FUNG</name>
<keyword evidence="2 6" id="KW-0645">Protease</keyword>
<dbReference type="PANTHER" id="PTHR11757">
    <property type="entry name" value="PROTEASE FAMILY S9A OLIGOPEPTIDASE"/>
    <property type="match status" value="1"/>
</dbReference>
<evidence type="ECO:0000256" key="4">
    <source>
        <dbReference type="ARBA" id="ARBA00022825"/>
    </source>
</evidence>
<dbReference type="EC" id="3.4.21.-" evidence="6"/>
<evidence type="ECO:0000313" key="10">
    <source>
        <dbReference type="Proteomes" id="UP000319731"/>
    </source>
</evidence>
<gene>
    <name evidence="9" type="ORF">SmJEL517_g00950</name>
</gene>
<evidence type="ECO:0000256" key="5">
    <source>
        <dbReference type="ARBA" id="ARBA00045448"/>
    </source>
</evidence>
<evidence type="ECO:0000259" key="7">
    <source>
        <dbReference type="Pfam" id="PF00326"/>
    </source>
</evidence>
<dbReference type="PROSITE" id="PS00708">
    <property type="entry name" value="PRO_ENDOPEP_SER"/>
    <property type="match status" value="1"/>
</dbReference>
<comment type="similarity">
    <text evidence="1 6">Belongs to the peptidase S9A family.</text>
</comment>
<feature type="domain" description="Peptidase S9 prolyl oligopeptidase catalytic" evidence="7">
    <location>
        <begin position="491"/>
        <end position="707"/>
    </location>
</feature>
<keyword evidence="10" id="KW-1185">Reference proteome</keyword>
<dbReference type="RefSeq" id="XP_031027027.1">
    <property type="nucleotide sequence ID" value="XM_031166878.1"/>
</dbReference>
<dbReference type="InterPro" id="IPR023302">
    <property type="entry name" value="Pept_S9A_N"/>
</dbReference>
<dbReference type="GO" id="GO:0004252">
    <property type="term" value="F:serine-type endopeptidase activity"/>
    <property type="evidence" value="ECO:0007669"/>
    <property type="project" value="UniProtKB-UniRule"/>
</dbReference>
<protein>
    <recommendedName>
        <fullName evidence="6">Prolyl endopeptidase</fullName>
        <ecNumber evidence="6">3.4.21.-</ecNumber>
    </recommendedName>
</protein>
<dbReference type="Gene3D" id="2.130.10.120">
    <property type="entry name" value="Prolyl oligopeptidase, N-terminal domain"/>
    <property type="match status" value="1"/>
</dbReference>
<dbReference type="PRINTS" id="PR00862">
    <property type="entry name" value="PROLIGOPTASE"/>
</dbReference>
<comment type="function">
    <text evidence="5">Serine peptidase whose precise substrate specificity remains unclear. Does not cleave peptides after a arginine or lysine residue. Regulates trans-Golgi network morphology and sorting by regulating the membrane binding of the AP-1 complex. May play a role in the regulation of synaptic vesicle exocytosis.</text>
</comment>
<dbReference type="Proteomes" id="UP000319731">
    <property type="component" value="Unassembled WGS sequence"/>
</dbReference>
<dbReference type="Pfam" id="PF02897">
    <property type="entry name" value="Peptidase_S9_N"/>
    <property type="match status" value="1"/>
</dbReference>
<feature type="domain" description="Peptidase S9A N-terminal" evidence="8">
    <location>
        <begin position="7"/>
        <end position="419"/>
    </location>
</feature>
<dbReference type="EMBL" id="QEAO01000003">
    <property type="protein sequence ID" value="TPX36956.1"/>
    <property type="molecule type" value="Genomic_DNA"/>
</dbReference>
<evidence type="ECO:0000256" key="2">
    <source>
        <dbReference type="ARBA" id="ARBA00022670"/>
    </source>
</evidence>
<comment type="caution">
    <text evidence="9">The sequence shown here is derived from an EMBL/GenBank/DDBJ whole genome shotgun (WGS) entry which is preliminary data.</text>
</comment>
<evidence type="ECO:0000256" key="6">
    <source>
        <dbReference type="RuleBase" id="RU368024"/>
    </source>
</evidence>
<dbReference type="GO" id="GO:0006508">
    <property type="term" value="P:proteolysis"/>
    <property type="evidence" value="ECO:0007669"/>
    <property type="project" value="UniProtKB-KW"/>
</dbReference>